<organism evidence="2 3">
    <name type="scientific">Kitasatospora aburaviensis</name>
    <dbReference type="NCBI Taxonomy" id="67265"/>
    <lineage>
        <taxon>Bacteria</taxon>
        <taxon>Bacillati</taxon>
        <taxon>Actinomycetota</taxon>
        <taxon>Actinomycetes</taxon>
        <taxon>Kitasatosporales</taxon>
        <taxon>Streptomycetaceae</taxon>
        <taxon>Kitasatospora</taxon>
    </lineage>
</organism>
<evidence type="ECO:0000313" key="3">
    <source>
        <dbReference type="Proteomes" id="UP001596067"/>
    </source>
</evidence>
<dbReference type="RefSeq" id="WP_313763253.1">
    <property type="nucleotide sequence ID" value="NZ_BAAAVH010000108.1"/>
</dbReference>
<protein>
    <submittedName>
        <fullName evidence="2">GNAT family N-acetyltransferase</fullName>
        <ecNumber evidence="2">2.3.-.-</ecNumber>
    </submittedName>
</protein>
<proteinExistence type="predicted"/>
<dbReference type="EMBL" id="JBHSOD010000002">
    <property type="protein sequence ID" value="MFC5883897.1"/>
    <property type="molecule type" value="Genomic_DNA"/>
</dbReference>
<comment type="caution">
    <text evidence="2">The sequence shown here is derived from an EMBL/GenBank/DDBJ whole genome shotgun (WGS) entry which is preliminary data.</text>
</comment>
<dbReference type="SUPFAM" id="SSF55729">
    <property type="entry name" value="Acyl-CoA N-acyltransferases (Nat)"/>
    <property type="match status" value="1"/>
</dbReference>
<reference evidence="3" key="1">
    <citation type="journal article" date="2019" name="Int. J. Syst. Evol. Microbiol.">
        <title>The Global Catalogue of Microorganisms (GCM) 10K type strain sequencing project: providing services to taxonomists for standard genome sequencing and annotation.</title>
        <authorList>
            <consortium name="The Broad Institute Genomics Platform"/>
            <consortium name="The Broad Institute Genome Sequencing Center for Infectious Disease"/>
            <person name="Wu L."/>
            <person name="Ma J."/>
        </authorList>
    </citation>
    <scope>NUCLEOTIDE SEQUENCE [LARGE SCALE GENOMIC DNA]</scope>
    <source>
        <strain evidence="3">CGMCC 4.1469</strain>
    </source>
</reference>
<feature type="domain" description="N-acetyltransferase" evidence="1">
    <location>
        <begin position="13"/>
        <end position="155"/>
    </location>
</feature>
<dbReference type="Pfam" id="PF13527">
    <property type="entry name" value="Acetyltransf_9"/>
    <property type="match status" value="1"/>
</dbReference>
<keyword evidence="3" id="KW-1185">Reference proteome</keyword>
<dbReference type="EC" id="2.3.-.-" evidence="2"/>
<dbReference type="GO" id="GO:0016746">
    <property type="term" value="F:acyltransferase activity"/>
    <property type="evidence" value="ECO:0007669"/>
    <property type="project" value="UniProtKB-KW"/>
</dbReference>
<dbReference type="PANTHER" id="PTHR37817">
    <property type="entry name" value="N-ACETYLTRANSFERASE EIS"/>
    <property type="match status" value="1"/>
</dbReference>
<accession>A0ABW1EPG5</accession>
<keyword evidence="2" id="KW-0808">Transferase</keyword>
<gene>
    <name evidence="2" type="ORF">ACFP0N_02725</name>
</gene>
<dbReference type="InterPro" id="IPR016181">
    <property type="entry name" value="Acyl_CoA_acyltransferase"/>
</dbReference>
<dbReference type="Gene3D" id="3.40.630.30">
    <property type="match status" value="1"/>
</dbReference>
<sequence length="179" mass="19146">MSEHAAPEPPEAVRLAEYDGAGLQEILGSGDDPFGVAHTGLAWLPKEIHFGVRRPDGRLAAHAGLLPLPLTVGGVDLAAVGVGGVAVAPDIRGRGLARTVVGAAVAHARTLGPRYALLFCRPPLVALYRRLGWRELLEDVHVEQPGGRVVVMPLRTMWLPLHEGARWPEGPVRLRSLPM</sequence>
<evidence type="ECO:0000313" key="2">
    <source>
        <dbReference type="EMBL" id="MFC5883897.1"/>
    </source>
</evidence>
<dbReference type="InterPro" id="IPR000182">
    <property type="entry name" value="GNAT_dom"/>
</dbReference>
<dbReference type="InterPro" id="IPR051554">
    <property type="entry name" value="Acetyltransferase_Eis"/>
</dbReference>
<name>A0ABW1EPG5_9ACTN</name>
<evidence type="ECO:0000259" key="1">
    <source>
        <dbReference type="PROSITE" id="PS51186"/>
    </source>
</evidence>
<keyword evidence="2" id="KW-0012">Acyltransferase</keyword>
<dbReference type="PANTHER" id="PTHR37817:SF1">
    <property type="entry name" value="N-ACETYLTRANSFERASE EIS"/>
    <property type="match status" value="1"/>
</dbReference>
<dbReference type="PROSITE" id="PS51186">
    <property type="entry name" value="GNAT"/>
    <property type="match status" value="1"/>
</dbReference>
<dbReference type="Proteomes" id="UP001596067">
    <property type="component" value="Unassembled WGS sequence"/>
</dbReference>